<keyword evidence="11" id="KW-1185">Reference proteome</keyword>
<evidence type="ECO:0000256" key="1">
    <source>
        <dbReference type="ARBA" id="ARBA00004141"/>
    </source>
</evidence>
<evidence type="ECO:0000313" key="11">
    <source>
        <dbReference type="Proteomes" id="UP000076837"/>
    </source>
</evidence>
<name>A0A162XCL7_DIDRA</name>
<dbReference type="PANTHER" id="PTHR31595">
    <property type="entry name" value="LONG-CHAIN-ALCOHOL O-FATTY-ACYLTRANSFERASE 3-RELATED"/>
    <property type="match status" value="1"/>
</dbReference>
<evidence type="ECO:0000256" key="3">
    <source>
        <dbReference type="ARBA" id="ARBA00022679"/>
    </source>
</evidence>
<comment type="similarity">
    <text evidence="2">Belongs to the wax synthase family.</text>
</comment>
<organism evidence="10 11">
    <name type="scientific">Didymella rabiei</name>
    <name type="common">Chickpea ascochyta blight fungus</name>
    <name type="synonym">Mycosphaerella rabiei</name>
    <dbReference type="NCBI Taxonomy" id="5454"/>
    <lineage>
        <taxon>Eukaryota</taxon>
        <taxon>Fungi</taxon>
        <taxon>Dikarya</taxon>
        <taxon>Ascomycota</taxon>
        <taxon>Pezizomycotina</taxon>
        <taxon>Dothideomycetes</taxon>
        <taxon>Pleosporomycetidae</taxon>
        <taxon>Pleosporales</taxon>
        <taxon>Pleosporineae</taxon>
        <taxon>Didymellaceae</taxon>
        <taxon>Ascochyta</taxon>
    </lineage>
</organism>
<evidence type="ECO:0000259" key="9">
    <source>
        <dbReference type="Pfam" id="PF13813"/>
    </source>
</evidence>
<reference evidence="10 11" key="1">
    <citation type="journal article" date="2016" name="Sci. Rep.">
        <title>Draft genome sequencing and secretome analysis of fungal phytopathogen Ascochyta rabiei provides insight into the necrotrophic effector repertoire.</title>
        <authorList>
            <person name="Verma S."/>
            <person name="Gazara R.K."/>
            <person name="Nizam S."/>
            <person name="Parween S."/>
            <person name="Chattopadhyay D."/>
            <person name="Verma P.K."/>
        </authorList>
    </citation>
    <scope>NUCLEOTIDE SEQUENCE [LARGE SCALE GENOMIC DNA]</scope>
    <source>
        <strain evidence="10 11">ArDII</strain>
    </source>
</reference>
<dbReference type="InterPro" id="IPR032805">
    <property type="entry name" value="Wax_synthase_dom"/>
</dbReference>
<keyword evidence="3" id="KW-0808">Transferase</keyword>
<evidence type="ECO:0000256" key="7">
    <source>
        <dbReference type="SAM" id="MobiDB-lite"/>
    </source>
</evidence>
<accession>A0A162XCL7</accession>
<dbReference type="GO" id="GO:0006629">
    <property type="term" value="P:lipid metabolic process"/>
    <property type="evidence" value="ECO:0007669"/>
    <property type="project" value="InterPro"/>
</dbReference>
<proteinExistence type="inferred from homology"/>
<dbReference type="GO" id="GO:0008374">
    <property type="term" value="F:O-acyltransferase activity"/>
    <property type="evidence" value="ECO:0007669"/>
    <property type="project" value="InterPro"/>
</dbReference>
<evidence type="ECO:0000256" key="5">
    <source>
        <dbReference type="ARBA" id="ARBA00022989"/>
    </source>
</evidence>
<comment type="caution">
    <text evidence="10">The sequence shown here is derived from an EMBL/GenBank/DDBJ whole genome shotgun (WGS) entry which is preliminary data.</text>
</comment>
<dbReference type="EMBL" id="JYNV01000291">
    <property type="protein sequence ID" value="KZM19470.1"/>
    <property type="molecule type" value="Genomic_DNA"/>
</dbReference>
<feature type="transmembrane region" description="Helical" evidence="8">
    <location>
        <begin position="67"/>
        <end position="84"/>
    </location>
</feature>
<evidence type="ECO:0000256" key="6">
    <source>
        <dbReference type="ARBA" id="ARBA00023136"/>
    </source>
</evidence>
<evidence type="ECO:0000256" key="4">
    <source>
        <dbReference type="ARBA" id="ARBA00022692"/>
    </source>
</evidence>
<dbReference type="PANTHER" id="PTHR31595:SF67">
    <property type="entry name" value="WAX SYNTHASE DOMAIN-CONTAINING PROTEIN"/>
    <property type="match status" value="1"/>
</dbReference>
<sequence>MEYVIGADPWPRSHHDLIQHYNQQYDASIASGTFDPFVYPYGAYGAFLVIVYLLIPHGNRPWLEKCRFLVWSILLAFAAYSIRYQRARGAAPALGLGLVQAWSVVYLASILVCNDAQTDFQRIERTKGAFGSDPASNKKEKESEKARAAREPRDPSGHIPPESNAGPRDRHGEFAWQPYPLTSFVERVDWVCDLFCNFRGAGWNWRTSALPPPPKWLQEQLRRNSGSEPKHSSRIHAGQVKTYPDRRSLLRANAKTLVMGCLVLDALKTTMMHDPYFWGVTPRSPPAYFPFSLLTQHWMVHAYRMLLSMMLIKYALQTIFALAPLVFSGLLGSYIGARAEPWIYPETWGAFGAVLDRGLAGWWSSWWHQTFRFAFSAPALRICEALRLDRGGVPAKAVQLLTAFGLSGILHACGTYTAAGPTRPLSNAFSFFLLQAVGIFLEVVVSGALRKTGVQKHMPRWAMRAWTFAYVHVWFYYTAHLLCDDFALGGVWLFEPVPVSLFRGLGLGATRQDGWWCWSGQIVRWHTGKHWWQSGLAF</sequence>
<dbReference type="GO" id="GO:0016020">
    <property type="term" value="C:membrane"/>
    <property type="evidence" value="ECO:0007669"/>
    <property type="project" value="UniProtKB-SubCell"/>
</dbReference>
<keyword evidence="4 8" id="KW-0812">Transmembrane</keyword>
<dbReference type="OrthoDB" id="2796277at2759"/>
<protein>
    <recommendedName>
        <fullName evidence="9">Wax synthase domain-containing protein</fullName>
    </recommendedName>
</protein>
<evidence type="ECO:0000256" key="2">
    <source>
        <dbReference type="ARBA" id="ARBA00007282"/>
    </source>
</evidence>
<feature type="region of interest" description="Disordered" evidence="7">
    <location>
        <begin position="127"/>
        <end position="171"/>
    </location>
</feature>
<keyword evidence="6 8" id="KW-0472">Membrane</keyword>
<comment type="subcellular location">
    <subcellularLocation>
        <location evidence="1">Membrane</location>
        <topology evidence="1">Multi-pass membrane protein</topology>
    </subcellularLocation>
</comment>
<feature type="transmembrane region" description="Helical" evidence="8">
    <location>
        <begin position="314"/>
        <end position="335"/>
    </location>
</feature>
<feature type="transmembrane region" description="Helical" evidence="8">
    <location>
        <begin position="90"/>
        <end position="113"/>
    </location>
</feature>
<evidence type="ECO:0000313" key="10">
    <source>
        <dbReference type="EMBL" id="KZM19470.1"/>
    </source>
</evidence>
<feature type="compositionally biased region" description="Basic and acidic residues" evidence="7">
    <location>
        <begin position="136"/>
        <end position="156"/>
    </location>
</feature>
<evidence type="ECO:0000256" key="8">
    <source>
        <dbReference type="SAM" id="Phobius"/>
    </source>
</evidence>
<feature type="transmembrane region" description="Helical" evidence="8">
    <location>
        <begin position="428"/>
        <end position="449"/>
    </location>
</feature>
<keyword evidence="5 8" id="KW-1133">Transmembrane helix</keyword>
<dbReference type="InterPro" id="IPR044851">
    <property type="entry name" value="Wax_synthase"/>
</dbReference>
<gene>
    <name evidence="10" type="ORF">ST47_g9398</name>
</gene>
<dbReference type="AlphaFoldDB" id="A0A162XCL7"/>
<dbReference type="Pfam" id="PF13813">
    <property type="entry name" value="MBOAT_2"/>
    <property type="match status" value="1"/>
</dbReference>
<feature type="domain" description="Wax synthase" evidence="9">
    <location>
        <begin position="357"/>
        <end position="434"/>
    </location>
</feature>
<dbReference type="Proteomes" id="UP000076837">
    <property type="component" value="Unassembled WGS sequence"/>
</dbReference>
<feature type="transmembrane region" description="Helical" evidence="8">
    <location>
        <begin position="38"/>
        <end position="55"/>
    </location>
</feature>